<dbReference type="EMBL" id="QWGA01000007">
    <property type="protein sequence ID" value="RIJ29205.1"/>
    <property type="molecule type" value="Genomic_DNA"/>
</dbReference>
<dbReference type="AlphaFoldDB" id="A0A399RHA3"/>
<dbReference type="GO" id="GO:0016020">
    <property type="term" value="C:membrane"/>
    <property type="evidence" value="ECO:0007669"/>
    <property type="project" value="UniProtKB-SubCell"/>
</dbReference>
<evidence type="ECO:0000259" key="6">
    <source>
        <dbReference type="Pfam" id="PF04932"/>
    </source>
</evidence>
<keyword evidence="3 5" id="KW-1133">Transmembrane helix</keyword>
<dbReference type="PANTHER" id="PTHR37422:SF13">
    <property type="entry name" value="LIPOPOLYSACCHARIDE BIOSYNTHESIS PROTEIN PA4999-RELATED"/>
    <property type="match status" value="1"/>
</dbReference>
<sequence length="474" mass="51378">MRLTRVRRHTIRLVFPVFLSLVILFGGSSVIDLASRLWLSFVSLLILFVTIPIAARKHWGPEAMVGAILSSLWVIWSFLQQIPLPARIWQSLGDRSAIENGLSLLDLSTTSMMPISLSPDGTRLSLIGILPPLAVLVSLIALGWRYGASRLDWAIPMLGAGSALLGLVQILGGNTDQLYFYEFTNRGLPVGVFANVNHQACFLLMCLPFVAASIGQLRRDWASGDGDHAKAILLATIACTILVGVVAAGSVAGYAMLIPVLVLSVLLARKPKASGRAPIASPAIVVGATLAAVVLVVFSPIIDGLGVTSFDNSEMSRLGIWQVSGKILSDHWLAGTGPGSFADVYRLYENPDAVTATYANHAHNDYLEAMIEYGLPGALIVIVSVALILTLFVRVWTQQQIENRRLKRAASTALLIVLLHSLVDYPVRTPAIACLFATCFAILILSSDDKSKRRPIRKKRPDVFSSEDNRRLII</sequence>
<protein>
    <submittedName>
        <fullName evidence="7">O-antigen ligase family protein</fullName>
    </submittedName>
</protein>
<evidence type="ECO:0000313" key="7">
    <source>
        <dbReference type="EMBL" id="RIJ29205.1"/>
    </source>
</evidence>
<feature type="transmembrane region" description="Helical" evidence="5">
    <location>
        <begin position="124"/>
        <end position="144"/>
    </location>
</feature>
<evidence type="ECO:0000256" key="4">
    <source>
        <dbReference type="ARBA" id="ARBA00023136"/>
    </source>
</evidence>
<comment type="subcellular location">
    <subcellularLocation>
        <location evidence="1">Membrane</location>
        <topology evidence="1">Multi-pass membrane protein</topology>
    </subcellularLocation>
</comment>
<feature type="domain" description="O-antigen ligase-related" evidence="6">
    <location>
        <begin position="240"/>
        <end position="382"/>
    </location>
</feature>
<organism evidence="7 8">
    <name type="scientific">Henriciella algicola</name>
    <dbReference type="NCBI Taxonomy" id="1608422"/>
    <lineage>
        <taxon>Bacteria</taxon>
        <taxon>Pseudomonadati</taxon>
        <taxon>Pseudomonadota</taxon>
        <taxon>Alphaproteobacteria</taxon>
        <taxon>Hyphomonadales</taxon>
        <taxon>Hyphomonadaceae</taxon>
        <taxon>Henriciella</taxon>
    </lineage>
</organism>
<feature type="transmembrane region" description="Helical" evidence="5">
    <location>
        <begin position="37"/>
        <end position="55"/>
    </location>
</feature>
<evidence type="ECO:0000313" key="8">
    <source>
        <dbReference type="Proteomes" id="UP000265845"/>
    </source>
</evidence>
<evidence type="ECO:0000256" key="5">
    <source>
        <dbReference type="SAM" id="Phobius"/>
    </source>
</evidence>
<dbReference type="Pfam" id="PF04932">
    <property type="entry name" value="Wzy_C"/>
    <property type="match status" value="1"/>
</dbReference>
<dbReference type="PANTHER" id="PTHR37422">
    <property type="entry name" value="TEICHURONIC ACID BIOSYNTHESIS PROTEIN TUAE"/>
    <property type="match status" value="1"/>
</dbReference>
<dbReference type="Proteomes" id="UP000265845">
    <property type="component" value="Unassembled WGS sequence"/>
</dbReference>
<gene>
    <name evidence="7" type="ORF">D1222_12705</name>
</gene>
<keyword evidence="8" id="KW-1185">Reference proteome</keyword>
<evidence type="ECO:0000256" key="1">
    <source>
        <dbReference type="ARBA" id="ARBA00004141"/>
    </source>
</evidence>
<proteinExistence type="predicted"/>
<keyword evidence="4 5" id="KW-0472">Membrane</keyword>
<evidence type="ECO:0000256" key="2">
    <source>
        <dbReference type="ARBA" id="ARBA00022692"/>
    </source>
</evidence>
<reference evidence="7 8" key="1">
    <citation type="submission" date="2018-08" db="EMBL/GenBank/DDBJ databases">
        <title>Henriciella mobilis sp. nov., isolated from seawater.</title>
        <authorList>
            <person name="Cheng H."/>
            <person name="Wu Y.-H."/>
            <person name="Xu X.-W."/>
            <person name="Guo L.-L."/>
        </authorList>
    </citation>
    <scope>NUCLEOTIDE SEQUENCE [LARGE SCALE GENOMIC DNA]</scope>
    <source>
        <strain evidence="7 8">CCUG67844</strain>
    </source>
</reference>
<dbReference type="GO" id="GO:0016874">
    <property type="term" value="F:ligase activity"/>
    <property type="evidence" value="ECO:0007669"/>
    <property type="project" value="UniProtKB-KW"/>
</dbReference>
<accession>A0A399RHA3</accession>
<name>A0A399RHA3_9PROT</name>
<feature type="transmembrane region" description="Helical" evidence="5">
    <location>
        <begin position="405"/>
        <end position="423"/>
    </location>
</feature>
<feature type="transmembrane region" description="Helical" evidence="5">
    <location>
        <begin position="151"/>
        <end position="172"/>
    </location>
</feature>
<dbReference type="OrthoDB" id="7628239at2"/>
<feature type="transmembrane region" description="Helical" evidence="5">
    <location>
        <begin position="429"/>
        <end position="447"/>
    </location>
</feature>
<keyword evidence="7" id="KW-0436">Ligase</keyword>
<feature type="transmembrane region" description="Helical" evidence="5">
    <location>
        <begin position="62"/>
        <end position="79"/>
    </location>
</feature>
<feature type="transmembrane region" description="Helical" evidence="5">
    <location>
        <begin position="373"/>
        <end position="393"/>
    </location>
</feature>
<feature type="transmembrane region" description="Helical" evidence="5">
    <location>
        <begin position="280"/>
        <end position="302"/>
    </location>
</feature>
<feature type="transmembrane region" description="Helical" evidence="5">
    <location>
        <begin position="12"/>
        <end position="31"/>
    </location>
</feature>
<comment type="caution">
    <text evidence="7">The sequence shown here is derived from an EMBL/GenBank/DDBJ whole genome shotgun (WGS) entry which is preliminary data.</text>
</comment>
<evidence type="ECO:0000256" key="3">
    <source>
        <dbReference type="ARBA" id="ARBA00022989"/>
    </source>
</evidence>
<dbReference type="InterPro" id="IPR051533">
    <property type="entry name" value="WaaL-like"/>
</dbReference>
<dbReference type="InterPro" id="IPR007016">
    <property type="entry name" value="O-antigen_ligase-rel_domated"/>
</dbReference>
<keyword evidence="2 5" id="KW-0812">Transmembrane</keyword>
<feature type="transmembrane region" description="Helical" evidence="5">
    <location>
        <begin position="251"/>
        <end position="268"/>
    </location>
</feature>